<evidence type="ECO:0000256" key="2">
    <source>
        <dbReference type="ARBA" id="ARBA00010065"/>
    </source>
</evidence>
<dbReference type="PANTHER" id="PTHR38686">
    <property type="entry name" value="APOLIPOPROTEIN N-ACYLTRANSFERASE"/>
    <property type="match status" value="1"/>
</dbReference>
<comment type="similarity">
    <text evidence="2 9">Belongs to the CN hydrolase family. Apolipoprotein N-acyltransferase subfamily.</text>
</comment>
<evidence type="ECO:0000313" key="12">
    <source>
        <dbReference type="Proteomes" id="UP001326110"/>
    </source>
</evidence>
<keyword evidence="7 9" id="KW-0472">Membrane</keyword>
<dbReference type="Pfam" id="PF00795">
    <property type="entry name" value="CN_hydrolase"/>
    <property type="match status" value="1"/>
</dbReference>
<dbReference type="Gene3D" id="3.60.110.10">
    <property type="entry name" value="Carbon-nitrogen hydrolase"/>
    <property type="match status" value="1"/>
</dbReference>
<feature type="transmembrane region" description="Helical" evidence="9">
    <location>
        <begin position="64"/>
        <end position="86"/>
    </location>
</feature>
<dbReference type="InterPro" id="IPR045378">
    <property type="entry name" value="LNT_N"/>
</dbReference>
<evidence type="ECO:0000313" key="11">
    <source>
        <dbReference type="EMBL" id="WQH03729.1"/>
    </source>
</evidence>
<dbReference type="RefSeq" id="WP_019921360.1">
    <property type="nucleotide sequence ID" value="NZ_CP140152.1"/>
</dbReference>
<dbReference type="InterPro" id="IPR004563">
    <property type="entry name" value="Apolipo_AcylTrfase"/>
</dbReference>
<feature type="transmembrane region" description="Helical" evidence="9">
    <location>
        <begin position="175"/>
        <end position="199"/>
    </location>
</feature>
<evidence type="ECO:0000256" key="5">
    <source>
        <dbReference type="ARBA" id="ARBA00022692"/>
    </source>
</evidence>
<evidence type="ECO:0000256" key="6">
    <source>
        <dbReference type="ARBA" id="ARBA00022989"/>
    </source>
</evidence>
<evidence type="ECO:0000259" key="10">
    <source>
        <dbReference type="PROSITE" id="PS50263"/>
    </source>
</evidence>
<keyword evidence="12" id="KW-1185">Reference proteome</keyword>
<evidence type="ECO:0000256" key="7">
    <source>
        <dbReference type="ARBA" id="ARBA00023136"/>
    </source>
</evidence>
<evidence type="ECO:0000256" key="4">
    <source>
        <dbReference type="ARBA" id="ARBA00022679"/>
    </source>
</evidence>
<dbReference type="EC" id="2.3.1.269" evidence="9"/>
<evidence type="ECO:0000256" key="3">
    <source>
        <dbReference type="ARBA" id="ARBA00022475"/>
    </source>
</evidence>
<dbReference type="EMBL" id="CP140152">
    <property type="protein sequence ID" value="WQH03729.1"/>
    <property type="molecule type" value="Genomic_DNA"/>
</dbReference>
<reference evidence="11 12" key="1">
    <citation type="submission" date="2023-11" db="EMBL/GenBank/DDBJ databases">
        <title>MicrobeMod: A computational toolkit for identifying prokaryotic methylation and restriction-modification with nanopore sequencing.</title>
        <authorList>
            <person name="Crits-Christoph A."/>
            <person name="Kang S.C."/>
            <person name="Lee H."/>
            <person name="Ostrov N."/>
        </authorList>
    </citation>
    <scope>NUCLEOTIDE SEQUENCE [LARGE SCALE GENOMIC DNA]</scope>
    <source>
        <strain evidence="11 12">ATCC 25935</strain>
    </source>
</reference>
<dbReference type="NCBIfam" id="TIGR00546">
    <property type="entry name" value="lnt"/>
    <property type="match status" value="1"/>
</dbReference>
<feature type="transmembrane region" description="Helical" evidence="9">
    <location>
        <begin position="98"/>
        <end position="124"/>
    </location>
</feature>
<dbReference type="PANTHER" id="PTHR38686:SF1">
    <property type="entry name" value="APOLIPOPROTEIN N-ACYLTRANSFERASE"/>
    <property type="match status" value="1"/>
</dbReference>
<dbReference type="Proteomes" id="UP001326110">
    <property type="component" value="Chromosome"/>
</dbReference>
<evidence type="ECO:0000256" key="9">
    <source>
        <dbReference type="HAMAP-Rule" id="MF_01148"/>
    </source>
</evidence>
<keyword evidence="8 9" id="KW-0012">Acyltransferase</keyword>
<dbReference type="GeneID" id="43163125"/>
<evidence type="ECO:0000256" key="1">
    <source>
        <dbReference type="ARBA" id="ARBA00004651"/>
    </source>
</evidence>
<dbReference type="InterPro" id="IPR036526">
    <property type="entry name" value="C-N_Hydrolase_sf"/>
</dbReference>
<dbReference type="InterPro" id="IPR003010">
    <property type="entry name" value="C-N_Hydrolase"/>
</dbReference>
<name>A0ABZ0XVN6_9BURK</name>
<proteinExistence type="inferred from homology"/>
<comment type="pathway">
    <text evidence="9">Protein modification; lipoprotein biosynthesis (N-acyl transfer).</text>
</comment>
<dbReference type="HAMAP" id="MF_01148">
    <property type="entry name" value="Lnt"/>
    <property type="match status" value="1"/>
</dbReference>
<keyword evidence="4 9" id="KW-0808">Transferase</keyword>
<dbReference type="CDD" id="cd07571">
    <property type="entry name" value="ALP_N-acyl_transferase"/>
    <property type="match status" value="1"/>
</dbReference>
<protein>
    <recommendedName>
        <fullName evidence="9">Apolipoprotein N-acyltransferase</fullName>
        <shortName evidence="9">ALP N-acyltransferase</shortName>
        <ecNumber evidence="9">2.3.1.269</ecNumber>
    </recommendedName>
</protein>
<dbReference type="Pfam" id="PF20154">
    <property type="entry name" value="LNT_N"/>
    <property type="match status" value="1"/>
</dbReference>
<keyword evidence="6 9" id="KW-1133">Transmembrane helix</keyword>
<organism evidence="11 12">
    <name type="scientific">Duganella zoogloeoides</name>
    <dbReference type="NCBI Taxonomy" id="75659"/>
    <lineage>
        <taxon>Bacteria</taxon>
        <taxon>Pseudomonadati</taxon>
        <taxon>Pseudomonadota</taxon>
        <taxon>Betaproteobacteria</taxon>
        <taxon>Burkholderiales</taxon>
        <taxon>Oxalobacteraceae</taxon>
        <taxon>Telluria group</taxon>
        <taxon>Duganella</taxon>
    </lineage>
</organism>
<feature type="transmembrane region" description="Helical" evidence="9">
    <location>
        <begin position="20"/>
        <end position="44"/>
    </location>
</feature>
<dbReference type="PROSITE" id="PS50263">
    <property type="entry name" value="CN_HYDROLASE"/>
    <property type="match status" value="1"/>
</dbReference>
<comment type="function">
    <text evidence="9">Catalyzes the phospholipid dependent N-acylation of the N-terminal cysteine of apolipoprotein, the last step in lipoprotein maturation.</text>
</comment>
<feature type="domain" description="CN hydrolase" evidence="10">
    <location>
        <begin position="238"/>
        <end position="488"/>
    </location>
</feature>
<keyword evidence="3 9" id="KW-1003">Cell membrane</keyword>
<accession>A0ABZ0XVN6</accession>
<feature type="transmembrane region" description="Helical" evidence="9">
    <location>
        <begin position="495"/>
        <end position="518"/>
    </location>
</feature>
<comment type="catalytic activity">
    <reaction evidence="9">
        <text>N-terminal S-1,2-diacyl-sn-glyceryl-L-cysteinyl-[lipoprotein] + a glycerophospholipid = N-acyl-S-1,2-diacyl-sn-glyceryl-L-cysteinyl-[lipoprotein] + a 2-acyl-sn-glycero-3-phospholipid + H(+)</text>
        <dbReference type="Rhea" id="RHEA:48228"/>
        <dbReference type="Rhea" id="RHEA-COMP:14681"/>
        <dbReference type="Rhea" id="RHEA-COMP:14684"/>
        <dbReference type="ChEBI" id="CHEBI:15378"/>
        <dbReference type="ChEBI" id="CHEBI:136912"/>
        <dbReference type="ChEBI" id="CHEBI:140656"/>
        <dbReference type="ChEBI" id="CHEBI:140657"/>
        <dbReference type="ChEBI" id="CHEBI:140660"/>
        <dbReference type="EC" id="2.3.1.269"/>
    </reaction>
</comment>
<evidence type="ECO:0000256" key="8">
    <source>
        <dbReference type="ARBA" id="ARBA00023315"/>
    </source>
</evidence>
<gene>
    <name evidence="9 11" type="primary">lnt</name>
    <name evidence="11" type="ORF">SR858_22175</name>
</gene>
<keyword evidence="5 9" id="KW-0812">Transmembrane</keyword>
<sequence>MRFRRADPNAPPKPQRSTQGRMLVTALAGALCVLGFAPFGWWPLEILGLATLFYQVLRSSSVKAAGLIGWAFGFGWTAAGVHWLYVSLHDHGGMAAPLAAVAVALLAWAMGIYVALAMGTAAWLRKKWALPLPAANLLLLPALWALFEWLRGWLFTGFPWLSSGYAHNHSPLAGFAPIVGVYGLGWLAALIAGALLLVFHRTRLRALALVVVVSVVGVGLGFITWTHPQGNLISVRLIQGNVPQAEKFDGSRVAAVMRQYQDAITAAPADLIATPETAIVMLPQQLPPDYLPGLAQFMHQTNSNLILGIPMADSRTAYFNSVLGIAANPGAAQVAGGYYRYDKHHLVPYGEFIPWGFRWFVNLMSIPLGDQTSGPDIQPAFAIRDQLVLPNICYEDLFGEEIAAQLNTPAQGQQPATMLLNVSNLAWFGDTIAIPQHLQISQMRTLETGRPMLRATNTGATAIIDGRGVVREQLAVNTTGTLAANVQGMAGTTPYIVLGNKLFLALALLSLGGAWLWAKRSRTAKNAAAAA</sequence>
<feature type="transmembrane region" description="Helical" evidence="9">
    <location>
        <begin position="206"/>
        <end position="225"/>
    </location>
</feature>
<comment type="subcellular location">
    <subcellularLocation>
        <location evidence="1 9">Cell membrane</location>
        <topology evidence="1 9">Multi-pass membrane protein</topology>
    </subcellularLocation>
</comment>
<feature type="transmembrane region" description="Helical" evidence="9">
    <location>
        <begin position="136"/>
        <end position="155"/>
    </location>
</feature>
<dbReference type="SUPFAM" id="SSF56317">
    <property type="entry name" value="Carbon-nitrogen hydrolase"/>
    <property type="match status" value="1"/>
</dbReference>